<keyword evidence="3 7" id="KW-0813">Transport</keyword>
<dbReference type="InterPro" id="IPR029039">
    <property type="entry name" value="Flavoprotein-like_sf"/>
</dbReference>
<dbReference type="PANTHER" id="PTHR43717:SF1">
    <property type="entry name" value="ANAEROBIC NITRIC OXIDE REDUCTASE FLAVORUBREDOXIN"/>
    <property type="match status" value="1"/>
</dbReference>
<proteinExistence type="inferred from homology"/>
<organism evidence="9 10">
    <name type="scientific">Eubacterium album</name>
    <dbReference type="NCBI Taxonomy" id="2978477"/>
    <lineage>
        <taxon>Bacteria</taxon>
        <taxon>Bacillati</taxon>
        <taxon>Bacillota</taxon>
        <taxon>Clostridia</taxon>
        <taxon>Eubacteriales</taxon>
        <taxon>Eubacteriaceae</taxon>
        <taxon>Eubacterium</taxon>
    </lineage>
</organism>
<comment type="function">
    <text evidence="7">Low-potential electron donor to a number of redox enzymes.</text>
</comment>
<keyword evidence="10" id="KW-1185">Reference proteome</keyword>
<evidence type="ECO:0000256" key="7">
    <source>
        <dbReference type="RuleBase" id="RU367037"/>
    </source>
</evidence>
<comment type="similarity">
    <text evidence="2 7">Belongs to the flavodoxin family.</text>
</comment>
<dbReference type="InterPro" id="IPR001226">
    <property type="entry name" value="Flavodoxin_CS"/>
</dbReference>
<dbReference type="NCBIfam" id="TIGR01753">
    <property type="entry name" value="flav_short"/>
    <property type="match status" value="1"/>
</dbReference>
<reference evidence="9" key="1">
    <citation type="submission" date="2022-09" db="EMBL/GenBank/DDBJ databases">
        <title>Eubacterium sp. LFL-14 isolated from human feces.</title>
        <authorList>
            <person name="Liu F."/>
        </authorList>
    </citation>
    <scope>NUCLEOTIDE SEQUENCE</scope>
    <source>
        <strain evidence="9">LFL-14</strain>
    </source>
</reference>
<evidence type="ECO:0000256" key="1">
    <source>
        <dbReference type="ARBA" id="ARBA00001917"/>
    </source>
</evidence>
<dbReference type="InterPro" id="IPR008254">
    <property type="entry name" value="Flavodoxin/NO_synth"/>
</dbReference>
<dbReference type="EMBL" id="JAODBU010000012">
    <property type="protein sequence ID" value="MCT7399769.1"/>
    <property type="molecule type" value="Genomic_DNA"/>
</dbReference>
<comment type="caution">
    <text evidence="9">The sequence shown here is derived from an EMBL/GenBank/DDBJ whole genome shotgun (WGS) entry which is preliminary data.</text>
</comment>
<dbReference type="RefSeq" id="WP_260979044.1">
    <property type="nucleotide sequence ID" value="NZ_JAODBU010000012.1"/>
</dbReference>
<keyword evidence="5 7" id="KW-0288">FMN</keyword>
<evidence type="ECO:0000259" key="8">
    <source>
        <dbReference type="PROSITE" id="PS50902"/>
    </source>
</evidence>
<evidence type="ECO:0000256" key="2">
    <source>
        <dbReference type="ARBA" id="ARBA00005267"/>
    </source>
</evidence>
<protein>
    <recommendedName>
        <fullName evidence="7">Flavodoxin</fullName>
    </recommendedName>
</protein>
<keyword evidence="4 7" id="KW-0285">Flavoprotein</keyword>
<feature type="domain" description="Flavodoxin-like" evidence="8">
    <location>
        <begin position="4"/>
        <end position="140"/>
    </location>
</feature>
<dbReference type="Pfam" id="PF00258">
    <property type="entry name" value="Flavodoxin_1"/>
    <property type="match status" value="1"/>
</dbReference>
<dbReference type="SUPFAM" id="SSF52218">
    <property type="entry name" value="Flavoproteins"/>
    <property type="match status" value="1"/>
</dbReference>
<sequence>MSKIAVVFWTGTGNTSTMATAVVEGIKEAGAEAELIAAADFGAAKVKEYDGIAFGCPAMGDEVLEESEFAPMFDECKPELLGKKVALFGSYGWGTGEWMENWEADCAASGIKLATDSVIANEMPDEEALAACKALGAALV</sequence>
<dbReference type="PROSITE" id="PS50902">
    <property type="entry name" value="FLAVODOXIN_LIKE"/>
    <property type="match status" value="1"/>
</dbReference>
<dbReference type="PANTHER" id="PTHR43717">
    <property type="entry name" value="ANAEROBIC NITRIC OXIDE REDUCTASE FLAVORUBREDOXIN"/>
    <property type="match status" value="1"/>
</dbReference>
<evidence type="ECO:0000313" key="10">
    <source>
        <dbReference type="Proteomes" id="UP001431199"/>
    </source>
</evidence>
<dbReference type="PROSITE" id="PS00201">
    <property type="entry name" value="FLAVODOXIN"/>
    <property type="match status" value="1"/>
</dbReference>
<evidence type="ECO:0000256" key="4">
    <source>
        <dbReference type="ARBA" id="ARBA00022630"/>
    </source>
</evidence>
<evidence type="ECO:0000256" key="3">
    <source>
        <dbReference type="ARBA" id="ARBA00022448"/>
    </source>
</evidence>
<evidence type="ECO:0000313" key="9">
    <source>
        <dbReference type="EMBL" id="MCT7399769.1"/>
    </source>
</evidence>
<evidence type="ECO:0000256" key="6">
    <source>
        <dbReference type="ARBA" id="ARBA00022982"/>
    </source>
</evidence>
<accession>A0ABT2M2L8</accession>
<dbReference type="Gene3D" id="3.40.50.360">
    <property type="match status" value="1"/>
</dbReference>
<comment type="cofactor">
    <cofactor evidence="1 7">
        <name>FMN</name>
        <dbReference type="ChEBI" id="CHEBI:58210"/>
    </cofactor>
</comment>
<evidence type="ECO:0000256" key="5">
    <source>
        <dbReference type="ARBA" id="ARBA00022643"/>
    </source>
</evidence>
<name>A0ABT2M2L8_9FIRM</name>
<gene>
    <name evidence="9" type="ORF">N5B56_11870</name>
</gene>
<keyword evidence="6 7" id="KW-0249">Electron transport</keyword>
<dbReference type="InterPro" id="IPR010087">
    <property type="entry name" value="Flav_short"/>
</dbReference>
<dbReference type="Proteomes" id="UP001431199">
    <property type="component" value="Unassembled WGS sequence"/>
</dbReference>